<dbReference type="GO" id="GO:0005509">
    <property type="term" value="F:calcium ion binding"/>
    <property type="evidence" value="ECO:0007669"/>
    <property type="project" value="InterPro"/>
</dbReference>
<reference evidence="5" key="2">
    <citation type="submission" date="2015-01" db="EMBL/GenBank/DDBJ databases">
        <title>Evolutionary Origins and Diversification of the Mycorrhizal Mutualists.</title>
        <authorList>
            <consortium name="DOE Joint Genome Institute"/>
            <consortium name="Mycorrhizal Genomics Consortium"/>
            <person name="Kohler A."/>
            <person name="Kuo A."/>
            <person name="Nagy L.G."/>
            <person name="Floudas D."/>
            <person name="Copeland A."/>
            <person name="Barry K.W."/>
            <person name="Cichocki N."/>
            <person name="Veneault-Fourrey C."/>
            <person name="LaButti K."/>
            <person name="Lindquist E.A."/>
            <person name="Lipzen A."/>
            <person name="Lundell T."/>
            <person name="Morin E."/>
            <person name="Murat C."/>
            <person name="Riley R."/>
            <person name="Ohm R."/>
            <person name="Sun H."/>
            <person name="Tunlid A."/>
            <person name="Henrissat B."/>
            <person name="Grigoriev I.V."/>
            <person name="Hibbett D.S."/>
            <person name="Martin F."/>
        </authorList>
    </citation>
    <scope>NUCLEOTIDE SEQUENCE [LARGE SCALE GENOMIC DNA]</scope>
    <source>
        <strain evidence="5">MUT 4182</strain>
    </source>
</reference>
<dbReference type="PRINTS" id="PR00450">
    <property type="entry name" value="RECOVERIN"/>
</dbReference>
<keyword evidence="5" id="KW-1185">Reference proteome</keyword>
<dbReference type="HOGENOM" id="CLU_061288_2_1_1"/>
<dbReference type="PROSITE" id="PS50222">
    <property type="entry name" value="EF_HAND_2"/>
    <property type="match status" value="4"/>
</dbReference>
<dbReference type="GO" id="GO:0016460">
    <property type="term" value="C:myosin II complex"/>
    <property type="evidence" value="ECO:0007669"/>
    <property type="project" value="TreeGrafter"/>
</dbReference>
<evidence type="ECO:0000256" key="2">
    <source>
        <dbReference type="ARBA" id="ARBA00022837"/>
    </source>
</evidence>
<dbReference type="PROSITE" id="PS00018">
    <property type="entry name" value="EF_HAND_1"/>
    <property type="match status" value="4"/>
</dbReference>
<feature type="domain" description="EF-hand" evidence="3">
    <location>
        <begin position="64"/>
        <end position="99"/>
    </location>
</feature>
<dbReference type="PANTHER" id="PTHR23048">
    <property type="entry name" value="MYOSIN LIGHT CHAIN 1, 3"/>
    <property type="match status" value="1"/>
</dbReference>
<dbReference type="FunFam" id="1.10.238.10:FF:000001">
    <property type="entry name" value="Calmodulin 1"/>
    <property type="match status" value="1"/>
</dbReference>
<evidence type="ECO:0000259" key="3">
    <source>
        <dbReference type="PROSITE" id="PS50222"/>
    </source>
</evidence>
<proteinExistence type="predicted"/>
<dbReference type="InterPro" id="IPR050230">
    <property type="entry name" value="CALM/Myosin/TropC-like"/>
</dbReference>
<name>A0A0C3LFC7_9AGAM</name>
<organism evidence="4 5">
    <name type="scientific">Tulasnella calospora MUT 4182</name>
    <dbReference type="NCBI Taxonomy" id="1051891"/>
    <lineage>
        <taxon>Eukaryota</taxon>
        <taxon>Fungi</taxon>
        <taxon>Dikarya</taxon>
        <taxon>Basidiomycota</taxon>
        <taxon>Agaricomycotina</taxon>
        <taxon>Agaricomycetes</taxon>
        <taxon>Cantharellales</taxon>
        <taxon>Tulasnellaceae</taxon>
        <taxon>Tulasnella</taxon>
    </lineage>
</organism>
<dbReference type="SUPFAM" id="SSF47473">
    <property type="entry name" value="EF-hand"/>
    <property type="match status" value="1"/>
</dbReference>
<dbReference type="InterPro" id="IPR018247">
    <property type="entry name" value="EF_Hand_1_Ca_BS"/>
</dbReference>
<feature type="domain" description="EF-hand" evidence="3">
    <location>
        <begin position="1"/>
        <end position="26"/>
    </location>
</feature>
<dbReference type="InterPro" id="IPR011992">
    <property type="entry name" value="EF-hand-dom_pair"/>
</dbReference>
<evidence type="ECO:0000313" key="5">
    <source>
        <dbReference type="Proteomes" id="UP000054248"/>
    </source>
</evidence>
<dbReference type="EMBL" id="KN822953">
    <property type="protein sequence ID" value="KIO32673.1"/>
    <property type="molecule type" value="Genomic_DNA"/>
</dbReference>
<sequence length="135" mass="15581">MQSDRNRDGRITIDELVLDWRALGKDVTEDDVRPYFNKLDTNGDGAIDFDEFLDHLADKFKEGETEQDIQNLWELFDQDGDGFVDRDEFSRVLNALGIELSEAAIDAILNDADQDRDGKLNYEEFTVLKSRLFDL</sequence>
<keyword evidence="1" id="KW-0677">Repeat</keyword>
<feature type="domain" description="EF-hand" evidence="3">
    <location>
        <begin position="27"/>
        <end position="62"/>
    </location>
</feature>
<dbReference type="PANTHER" id="PTHR23048:SF0">
    <property type="entry name" value="CALMODULIN LIKE 3"/>
    <property type="match status" value="1"/>
</dbReference>
<keyword evidence="2" id="KW-0106">Calcium</keyword>
<dbReference type="AlphaFoldDB" id="A0A0C3LFC7"/>
<evidence type="ECO:0000313" key="4">
    <source>
        <dbReference type="EMBL" id="KIO32673.1"/>
    </source>
</evidence>
<dbReference type="OrthoDB" id="191686at2759"/>
<evidence type="ECO:0000256" key="1">
    <source>
        <dbReference type="ARBA" id="ARBA00022737"/>
    </source>
</evidence>
<accession>A0A0C3LFC7</accession>
<dbReference type="Proteomes" id="UP000054248">
    <property type="component" value="Unassembled WGS sequence"/>
</dbReference>
<protein>
    <recommendedName>
        <fullName evidence="3">EF-hand domain-containing protein</fullName>
    </recommendedName>
</protein>
<reference evidence="4 5" key="1">
    <citation type="submission" date="2014-04" db="EMBL/GenBank/DDBJ databases">
        <authorList>
            <consortium name="DOE Joint Genome Institute"/>
            <person name="Kuo A."/>
            <person name="Girlanda M."/>
            <person name="Perotto S."/>
            <person name="Kohler A."/>
            <person name="Nagy L.G."/>
            <person name="Floudas D."/>
            <person name="Copeland A."/>
            <person name="Barry K.W."/>
            <person name="Cichocki N."/>
            <person name="Veneault-Fourrey C."/>
            <person name="LaButti K."/>
            <person name="Lindquist E.A."/>
            <person name="Lipzen A."/>
            <person name="Lundell T."/>
            <person name="Morin E."/>
            <person name="Murat C."/>
            <person name="Sun H."/>
            <person name="Tunlid A."/>
            <person name="Henrissat B."/>
            <person name="Grigoriev I.V."/>
            <person name="Hibbett D.S."/>
            <person name="Martin F."/>
            <person name="Nordberg H.P."/>
            <person name="Cantor M.N."/>
            <person name="Hua S.X."/>
        </authorList>
    </citation>
    <scope>NUCLEOTIDE SEQUENCE [LARGE SCALE GENOMIC DNA]</scope>
    <source>
        <strain evidence="4 5">MUT 4182</strain>
    </source>
</reference>
<feature type="domain" description="EF-hand" evidence="3">
    <location>
        <begin position="100"/>
        <end position="135"/>
    </location>
</feature>
<dbReference type="SMART" id="SM00054">
    <property type="entry name" value="EFh"/>
    <property type="match status" value="3"/>
</dbReference>
<dbReference type="CDD" id="cd00051">
    <property type="entry name" value="EFh"/>
    <property type="match status" value="1"/>
</dbReference>
<dbReference type="STRING" id="1051891.A0A0C3LFC7"/>
<dbReference type="InterPro" id="IPR002048">
    <property type="entry name" value="EF_hand_dom"/>
</dbReference>
<gene>
    <name evidence="4" type="ORF">M407DRAFT_18432</name>
</gene>
<dbReference type="Pfam" id="PF13499">
    <property type="entry name" value="EF-hand_7"/>
    <property type="match status" value="2"/>
</dbReference>
<dbReference type="Gene3D" id="1.10.238.10">
    <property type="entry name" value="EF-hand"/>
    <property type="match status" value="2"/>
</dbReference>